<comment type="caution">
    <text evidence="2">The sequence shown here is derived from an EMBL/GenBank/DDBJ whole genome shotgun (WGS) entry which is preliminary data.</text>
</comment>
<evidence type="ECO:0000259" key="1">
    <source>
        <dbReference type="Pfam" id="PF01636"/>
    </source>
</evidence>
<keyword evidence="3" id="KW-1185">Reference proteome</keyword>
<dbReference type="AlphaFoldDB" id="A0A6B3TVA9"/>
<dbReference type="InterPro" id="IPR047175">
    <property type="entry name" value="CotS-like"/>
</dbReference>
<accession>A0A6B3TVA9</accession>
<evidence type="ECO:0000313" key="3">
    <source>
        <dbReference type="Proteomes" id="UP000481621"/>
    </source>
</evidence>
<dbReference type="GO" id="GO:0042601">
    <property type="term" value="C:endospore-forming forespore"/>
    <property type="evidence" value="ECO:0007669"/>
    <property type="project" value="TreeGrafter"/>
</dbReference>
<sequence length="331" mass="39880">MKAVNRDYKGDDTYYDRLFSYLKTKFLTENLQLKPIRKDVFLLKSQKMTCILKGYRSEHKLKVHEAFTSTLRKEGFFHTYKFLTPPGGELLTFEGTYFACIEYISPNEIPFSYQTVQNRKEALKLLEDFHQITSHFEVRYRTLLPKAELLGKWIERYKMFINNLPTIRYFIKEPYISEMISWASWSLSHLEKNQNLLDQQSKVILHGDVAHHNILRDESGRLFLIDFDLIQIGPPAYDYLQMSNRFLPHLNWSFDRLSKYKQIRKYIKNRAFLYALAYPADIFREWNRMIREKTYFDPNKLKYVTELSIGQFHIRKQFIEQLKNILEEIQE</sequence>
<dbReference type="Pfam" id="PF01636">
    <property type="entry name" value="APH"/>
    <property type="match status" value="1"/>
</dbReference>
<protein>
    <submittedName>
        <fullName evidence="2">Aminoglycoside phosphotransferase family protein</fullName>
    </submittedName>
</protein>
<dbReference type="Proteomes" id="UP000481621">
    <property type="component" value="Unassembled WGS sequence"/>
</dbReference>
<gene>
    <name evidence="2" type="ORF">G4Z05_15775</name>
</gene>
<dbReference type="RefSeq" id="WP_163252777.1">
    <property type="nucleotide sequence ID" value="NZ_JAAIUV010000041.1"/>
</dbReference>
<dbReference type="PANTHER" id="PTHR39179:SF3">
    <property type="entry name" value="COTS-RELATED PROTEIN"/>
    <property type="match status" value="1"/>
</dbReference>
<dbReference type="InterPro" id="IPR002575">
    <property type="entry name" value="Aminoglycoside_PTrfase"/>
</dbReference>
<reference evidence="2" key="1">
    <citation type="submission" date="2020-02" db="EMBL/GenBank/DDBJ databases">
        <title>Bacillus sedimentmangrovi sp. nov., isolated from sediment of the mangrove ecosystem.</title>
        <authorList>
            <person name="Liu G."/>
        </authorList>
    </citation>
    <scope>NUCLEOTIDE SEQUENCE [LARGE SCALE GENOMIC DNA]</scope>
    <source>
        <strain evidence="2">SgZ-7</strain>
    </source>
</reference>
<dbReference type="SUPFAM" id="SSF56112">
    <property type="entry name" value="Protein kinase-like (PK-like)"/>
    <property type="match status" value="1"/>
</dbReference>
<keyword evidence="2" id="KW-0808">Transferase</keyword>
<dbReference type="Gene3D" id="3.90.1200.10">
    <property type="match status" value="1"/>
</dbReference>
<organism evidence="2 3">
    <name type="scientific">Neobacillus thermocopriae</name>
    <dbReference type="NCBI Taxonomy" id="1215031"/>
    <lineage>
        <taxon>Bacteria</taxon>
        <taxon>Bacillati</taxon>
        <taxon>Bacillota</taxon>
        <taxon>Bacilli</taxon>
        <taxon>Bacillales</taxon>
        <taxon>Bacillaceae</taxon>
        <taxon>Neobacillus</taxon>
    </lineage>
</organism>
<dbReference type="InterPro" id="IPR011009">
    <property type="entry name" value="Kinase-like_dom_sf"/>
</dbReference>
<feature type="domain" description="Aminoglycoside phosphotransferase" evidence="1">
    <location>
        <begin position="122"/>
        <end position="244"/>
    </location>
</feature>
<dbReference type="EMBL" id="JAAIUV010000041">
    <property type="protein sequence ID" value="NEX80289.1"/>
    <property type="molecule type" value="Genomic_DNA"/>
</dbReference>
<proteinExistence type="predicted"/>
<name>A0A6B3TVA9_9BACI</name>
<dbReference type="GO" id="GO:0016740">
    <property type="term" value="F:transferase activity"/>
    <property type="evidence" value="ECO:0007669"/>
    <property type="project" value="UniProtKB-KW"/>
</dbReference>
<dbReference type="PANTHER" id="PTHR39179">
    <property type="entry name" value="SPORE COAT PROTEIN I"/>
    <property type="match status" value="1"/>
</dbReference>
<evidence type="ECO:0000313" key="2">
    <source>
        <dbReference type="EMBL" id="NEX80289.1"/>
    </source>
</evidence>